<dbReference type="Proteomes" id="UP000192775">
    <property type="component" value="Chromosome"/>
</dbReference>
<keyword evidence="2" id="KW-1133">Transmembrane helix</keyword>
<keyword evidence="2" id="KW-0472">Membrane</keyword>
<dbReference type="AlphaFoldDB" id="A0A1X9LIA6"/>
<proteinExistence type="predicted"/>
<dbReference type="EMBL" id="CP020715">
    <property type="protein sequence ID" value="ARJ04914.1"/>
    <property type="molecule type" value="Genomic_DNA"/>
</dbReference>
<feature type="compositionally biased region" description="Low complexity" evidence="1">
    <location>
        <begin position="61"/>
        <end position="77"/>
    </location>
</feature>
<feature type="region of interest" description="Disordered" evidence="1">
    <location>
        <begin position="115"/>
        <end position="139"/>
    </location>
</feature>
<feature type="region of interest" description="Disordered" evidence="1">
    <location>
        <begin position="61"/>
        <end position="85"/>
    </location>
</feature>
<sequence>MNDDIRPSRELRADRGGRVLPALAVGSGILAITVIALAAVTLSRGGHSAPAEAAAPSPVVSTAAAPAPSSDTPSPAATAPPPVAPVADPVLDAQAAYDLCVAGADPWDSAVVTPQGELPPAPTTSLASFEESEADSSAEGTWTVVIPVVREHEEGPRDGIKVCTITGSADAPEVSVTDALH</sequence>
<evidence type="ECO:0000256" key="1">
    <source>
        <dbReference type="SAM" id="MobiDB-lite"/>
    </source>
</evidence>
<keyword evidence="4" id="KW-1185">Reference proteome</keyword>
<organism evidence="3 4">
    <name type="scientific">Cnuibacter physcomitrellae</name>
    <dbReference type="NCBI Taxonomy" id="1619308"/>
    <lineage>
        <taxon>Bacteria</taxon>
        <taxon>Bacillati</taxon>
        <taxon>Actinomycetota</taxon>
        <taxon>Actinomycetes</taxon>
        <taxon>Micrococcales</taxon>
        <taxon>Microbacteriaceae</taxon>
        <taxon>Cnuibacter</taxon>
    </lineage>
</organism>
<name>A0A1X9LIA6_9MICO</name>
<evidence type="ECO:0000313" key="4">
    <source>
        <dbReference type="Proteomes" id="UP000192775"/>
    </source>
</evidence>
<dbReference type="STRING" id="1619308.B5808_06570"/>
<gene>
    <name evidence="3" type="ORF">B5808_06570</name>
</gene>
<dbReference type="RefSeq" id="WP_085019052.1">
    <property type="nucleotide sequence ID" value="NZ_BMHD01000002.1"/>
</dbReference>
<keyword evidence="2" id="KW-0812">Transmembrane</keyword>
<evidence type="ECO:0000313" key="3">
    <source>
        <dbReference type="EMBL" id="ARJ04914.1"/>
    </source>
</evidence>
<reference evidence="3 4" key="1">
    <citation type="submission" date="2017-04" db="EMBL/GenBank/DDBJ databases">
        <authorList>
            <person name="Afonso C.L."/>
            <person name="Miller P.J."/>
            <person name="Scott M.A."/>
            <person name="Spackman E."/>
            <person name="Goraichik I."/>
            <person name="Dimitrov K.M."/>
            <person name="Suarez D.L."/>
            <person name="Swayne D.E."/>
        </authorList>
    </citation>
    <scope>NUCLEOTIDE SEQUENCE [LARGE SCALE GENOMIC DNA]</scope>
    <source>
        <strain evidence="4">XA(T)</strain>
    </source>
</reference>
<dbReference type="KEGG" id="cphy:B5808_06570"/>
<feature type="transmembrane region" description="Helical" evidence="2">
    <location>
        <begin position="20"/>
        <end position="42"/>
    </location>
</feature>
<protein>
    <submittedName>
        <fullName evidence="3">Uncharacterized protein</fullName>
    </submittedName>
</protein>
<evidence type="ECO:0000256" key="2">
    <source>
        <dbReference type="SAM" id="Phobius"/>
    </source>
</evidence>
<accession>A0A1X9LIA6</accession>